<keyword evidence="7 12" id="KW-0411">Iron-sulfur</keyword>
<dbReference type="CDD" id="cd00056">
    <property type="entry name" value="ENDO3c"/>
    <property type="match status" value="1"/>
</dbReference>
<evidence type="ECO:0000256" key="3">
    <source>
        <dbReference type="ARBA" id="ARBA00022723"/>
    </source>
</evidence>
<evidence type="ECO:0000256" key="7">
    <source>
        <dbReference type="ARBA" id="ARBA00023014"/>
    </source>
</evidence>
<sequence length="216" mass="24494">MKATIDKIIETLKDIYPSLQEPIVTEVAREGNPFFVLISTILSLRTKDKTTKQATQRLLSVVKTPEEMLNLSVEKISQLIYPVGFYNVKAKNILKVCKILVEKYNAQVPDKLEYLLNLPNVGRKTANLVLSKGFNIPAICVDIHVHRISNRLGIVKTKTPTQTEFELTKVLPKKYWIEYNDLLVPFGQNICTPISPFCSKCKLENMCLKVGVKSSR</sequence>
<feature type="domain" description="HhH-GPD" evidence="13">
    <location>
        <begin position="42"/>
        <end position="189"/>
    </location>
</feature>
<dbReference type="SMART" id="SM00478">
    <property type="entry name" value="ENDO3c"/>
    <property type="match status" value="1"/>
</dbReference>
<evidence type="ECO:0000256" key="4">
    <source>
        <dbReference type="ARBA" id="ARBA00022763"/>
    </source>
</evidence>
<gene>
    <name evidence="12" type="primary">nth</name>
    <name evidence="14" type="ORF">DESAMIL20_602</name>
</gene>
<dbReference type="InterPro" id="IPR003265">
    <property type="entry name" value="HhH-GPD_domain"/>
</dbReference>
<keyword evidence="9 12" id="KW-0234">DNA repair</keyword>
<accession>A0A1X4XYG5</accession>
<comment type="similarity">
    <text evidence="1 12">Belongs to the Nth/MutY family.</text>
</comment>
<dbReference type="InterPro" id="IPR011257">
    <property type="entry name" value="DNA_glycosylase"/>
</dbReference>
<reference evidence="14 15" key="1">
    <citation type="journal article" date="2017" name="Front. Microbiol.">
        <title>Genome Sequence of Desulfurella amilsii Strain TR1 and Comparative Genomics of Desulfurellaceae Family.</title>
        <authorList>
            <person name="Florentino A.P."/>
            <person name="Stams A.J."/>
            <person name="Sanchez-Andrea I."/>
        </authorList>
    </citation>
    <scope>NUCLEOTIDE SEQUENCE [LARGE SCALE GENOMIC DNA]</scope>
    <source>
        <strain evidence="14 15">TR1</strain>
    </source>
</reference>
<dbReference type="GO" id="GO:0006285">
    <property type="term" value="P:base-excision repair, AP site formation"/>
    <property type="evidence" value="ECO:0007669"/>
    <property type="project" value="TreeGrafter"/>
</dbReference>
<keyword evidence="8 12" id="KW-0238">DNA-binding</keyword>
<name>A0A1X4XYG5_9BACT</name>
<feature type="binding site" evidence="12">
    <location>
        <position position="191"/>
    </location>
    <ligand>
        <name>[4Fe-4S] cluster</name>
        <dbReference type="ChEBI" id="CHEBI:49883"/>
    </ligand>
</feature>
<keyword evidence="5 12" id="KW-0378">Hydrolase</keyword>
<dbReference type="EC" id="4.2.99.18" evidence="12"/>
<dbReference type="GO" id="GO:0006289">
    <property type="term" value="P:nucleotide-excision repair"/>
    <property type="evidence" value="ECO:0007669"/>
    <property type="project" value="TreeGrafter"/>
</dbReference>
<evidence type="ECO:0000256" key="2">
    <source>
        <dbReference type="ARBA" id="ARBA00022485"/>
    </source>
</evidence>
<feature type="binding site" evidence="12">
    <location>
        <position position="207"/>
    </location>
    <ligand>
        <name>[4Fe-4S] cluster</name>
        <dbReference type="ChEBI" id="CHEBI:49883"/>
    </ligand>
</feature>
<dbReference type="STRING" id="1562698.DESAMIL20_602"/>
<dbReference type="HAMAP" id="MF_00942">
    <property type="entry name" value="Nth"/>
    <property type="match status" value="1"/>
</dbReference>
<evidence type="ECO:0000256" key="5">
    <source>
        <dbReference type="ARBA" id="ARBA00022801"/>
    </source>
</evidence>
<evidence type="ECO:0000313" key="15">
    <source>
        <dbReference type="Proteomes" id="UP000194141"/>
    </source>
</evidence>
<dbReference type="GO" id="GO:0046872">
    <property type="term" value="F:metal ion binding"/>
    <property type="evidence" value="ECO:0007669"/>
    <property type="project" value="UniProtKB-KW"/>
</dbReference>
<keyword evidence="14" id="KW-0255">Endonuclease</keyword>
<dbReference type="PIRSF" id="PIRSF001435">
    <property type="entry name" value="Nth"/>
    <property type="match status" value="1"/>
</dbReference>
<evidence type="ECO:0000256" key="9">
    <source>
        <dbReference type="ARBA" id="ARBA00023204"/>
    </source>
</evidence>
<evidence type="ECO:0000256" key="11">
    <source>
        <dbReference type="ARBA" id="ARBA00023295"/>
    </source>
</evidence>
<comment type="cofactor">
    <cofactor evidence="12">
        <name>[4Fe-4S] cluster</name>
        <dbReference type="ChEBI" id="CHEBI:49883"/>
    </cofactor>
    <text evidence="12">Binds 1 [4Fe-4S] cluster.</text>
</comment>
<comment type="catalytic activity">
    <reaction evidence="12">
        <text>2'-deoxyribonucleotide-(2'-deoxyribose 5'-phosphate)-2'-deoxyribonucleotide-DNA = a 3'-end 2'-deoxyribonucleotide-(2,3-dehydro-2,3-deoxyribose 5'-phosphate)-DNA + a 5'-end 5'-phospho-2'-deoxyribonucleoside-DNA + H(+)</text>
        <dbReference type="Rhea" id="RHEA:66592"/>
        <dbReference type="Rhea" id="RHEA-COMP:13180"/>
        <dbReference type="Rhea" id="RHEA-COMP:16897"/>
        <dbReference type="Rhea" id="RHEA-COMP:17067"/>
        <dbReference type="ChEBI" id="CHEBI:15378"/>
        <dbReference type="ChEBI" id="CHEBI:136412"/>
        <dbReference type="ChEBI" id="CHEBI:157695"/>
        <dbReference type="ChEBI" id="CHEBI:167181"/>
        <dbReference type="EC" id="4.2.99.18"/>
    </reaction>
</comment>
<evidence type="ECO:0000256" key="1">
    <source>
        <dbReference type="ARBA" id="ARBA00008343"/>
    </source>
</evidence>
<dbReference type="AlphaFoldDB" id="A0A1X4XYG5"/>
<dbReference type="InterPro" id="IPR023170">
    <property type="entry name" value="HhH_base_excis_C"/>
</dbReference>
<dbReference type="InterPro" id="IPR005759">
    <property type="entry name" value="Nth"/>
</dbReference>
<organism evidence="14 15">
    <name type="scientific">Desulfurella amilsii</name>
    <dbReference type="NCBI Taxonomy" id="1562698"/>
    <lineage>
        <taxon>Bacteria</taxon>
        <taxon>Pseudomonadati</taxon>
        <taxon>Campylobacterota</taxon>
        <taxon>Desulfurellia</taxon>
        <taxon>Desulfurellales</taxon>
        <taxon>Desulfurellaceae</taxon>
        <taxon>Desulfurella</taxon>
    </lineage>
</organism>
<keyword evidence="11 12" id="KW-0326">Glycosidase</keyword>
<dbReference type="GO" id="GO:0003677">
    <property type="term" value="F:DNA binding"/>
    <property type="evidence" value="ECO:0007669"/>
    <property type="project" value="UniProtKB-UniRule"/>
</dbReference>
<dbReference type="Pfam" id="PF00730">
    <property type="entry name" value="HhH-GPD"/>
    <property type="match status" value="1"/>
</dbReference>
<evidence type="ECO:0000256" key="6">
    <source>
        <dbReference type="ARBA" id="ARBA00023004"/>
    </source>
</evidence>
<keyword evidence="3 12" id="KW-0479">Metal-binding</keyword>
<keyword evidence="2 12" id="KW-0004">4Fe-4S</keyword>
<keyword evidence="15" id="KW-1185">Reference proteome</keyword>
<feature type="binding site" evidence="12">
    <location>
        <position position="198"/>
    </location>
    <ligand>
        <name>[4Fe-4S] cluster</name>
        <dbReference type="ChEBI" id="CHEBI:49883"/>
    </ligand>
</feature>
<comment type="caution">
    <text evidence="14">The sequence shown here is derived from an EMBL/GenBank/DDBJ whole genome shotgun (WGS) entry which is preliminary data.</text>
</comment>
<dbReference type="OrthoDB" id="9800977at2"/>
<comment type="function">
    <text evidence="12">DNA repair enzyme that has both DNA N-glycosylase activity and AP-lyase activity. The DNA N-glycosylase activity releases various damaged pyrimidines from DNA by cleaving the N-glycosidic bond, leaving an AP (apurinic/apyrimidinic) site. The AP-lyase activity cleaves the phosphodiester bond 3' to the AP site by a beta-elimination, leaving a 3'-terminal unsaturated sugar and a product with a terminal 5'-phosphate.</text>
</comment>
<feature type="binding site" evidence="12">
    <location>
        <position position="201"/>
    </location>
    <ligand>
        <name>[4Fe-4S] cluster</name>
        <dbReference type="ChEBI" id="CHEBI:49883"/>
    </ligand>
</feature>
<protein>
    <recommendedName>
        <fullName evidence="12">Endonuclease III</fullName>
        <ecNumber evidence="12">4.2.99.18</ecNumber>
    </recommendedName>
    <alternativeName>
        <fullName evidence="12">DNA-(apurinic or apyrimidinic site) lyase</fullName>
    </alternativeName>
</protein>
<dbReference type="Gene3D" id="1.10.1670.10">
    <property type="entry name" value="Helix-hairpin-Helix base-excision DNA repair enzymes (C-terminal)"/>
    <property type="match status" value="1"/>
</dbReference>
<dbReference type="Proteomes" id="UP000194141">
    <property type="component" value="Unassembled WGS sequence"/>
</dbReference>
<dbReference type="Gene3D" id="1.10.340.30">
    <property type="entry name" value="Hypothetical protein, domain 2"/>
    <property type="match status" value="1"/>
</dbReference>
<dbReference type="FunFam" id="1.10.340.30:FF:000001">
    <property type="entry name" value="Endonuclease III"/>
    <property type="match status" value="1"/>
</dbReference>
<dbReference type="RefSeq" id="WP_086033344.1">
    <property type="nucleotide sequence ID" value="NZ_MDSU01000013.1"/>
</dbReference>
<dbReference type="GO" id="GO:0051539">
    <property type="term" value="F:4 iron, 4 sulfur cluster binding"/>
    <property type="evidence" value="ECO:0007669"/>
    <property type="project" value="UniProtKB-UniRule"/>
</dbReference>
<keyword evidence="6 12" id="KW-0408">Iron</keyword>
<dbReference type="PANTHER" id="PTHR43286">
    <property type="entry name" value="ENDONUCLEASE III-LIKE PROTEIN 1"/>
    <property type="match status" value="1"/>
</dbReference>
<evidence type="ECO:0000259" key="13">
    <source>
        <dbReference type="SMART" id="SM00478"/>
    </source>
</evidence>
<dbReference type="FunFam" id="1.10.1670.10:FF:000001">
    <property type="entry name" value="Endonuclease III"/>
    <property type="match status" value="1"/>
</dbReference>
<dbReference type="EMBL" id="MDSU01000013">
    <property type="protein sequence ID" value="OSS42554.1"/>
    <property type="molecule type" value="Genomic_DNA"/>
</dbReference>
<evidence type="ECO:0000256" key="12">
    <source>
        <dbReference type="HAMAP-Rule" id="MF_00942"/>
    </source>
</evidence>
<dbReference type="SUPFAM" id="SSF48150">
    <property type="entry name" value="DNA-glycosylase"/>
    <property type="match status" value="1"/>
</dbReference>
<proteinExistence type="inferred from homology"/>
<evidence type="ECO:0000256" key="8">
    <source>
        <dbReference type="ARBA" id="ARBA00023125"/>
    </source>
</evidence>
<dbReference type="GO" id="GO:0140078">
    <property type="term" value="F:class I DNA-(apurinic or apyrimidinic site) endonuclease activity"/>
    <property type="evidence" value="ECO:0007669"/>
    <property type="project" value="UniProtKB-EC"/>
</dbReference>
<keyword evidence="14" id="KW-0540">Nuclease</keyword>
<evidence type="ECO:0000313" key="14">
    <source>
        <dbReference type="EMBL" id="OSS42554.1"/>
    </source>
</evidence>
<keyword evidence="4 12" id="KW-0227">DNA damage</keyword>
<keyword evidence="10 12" id="KW-0456">Lyase</keyword>
<evidence type="ECO:0000256" key="10">
    <source>
        <dbReference type="ARBA" id="ARBA00023239"/>
    </source>
</evidence>
<dbReference type="PANTHER" id="PTHR43286:SF1">
    <property type="entry name" value="ENDONUCLEASE III-LIKE PROTEIN 1"/>
    <property type="match status" value="1"/>
</dbReference>
<dbReference type="GO" id="GO:0000703">
    <property type="term" value="F:oxidized pyrimidine nucleobase lesion DNA N-glycosylase activity"/>
    <property type="evidence" value="ECO:0007669"/>
    <property type="project" value="TreeGrafter"/>
</dbReference>